<dbReference type="OrthoDB" id="1899182at2759"/>
<dbReference type="InterPro" id="IPR015915">
    <property type="entry name" value="Kelch-typ_b-propeller"/>
</dbReference>
<dbReference type="Proteomes" id="UP000504607">
    <property type="component" value="Chromosome 16"/>
</dbReference>
<dbReference type="RefSeq" id="XP_010940830.1">
    <property type="nucleotide sequence ID" value="XM_010942528.3"/>
</dbReference>
<evidence type="ECO:0000256" key="1">
    <source>
        <dbReference type="SAM" id="MobiDB-lite"/>
    </source>
</evidence>
<dbReference type="FunCoup" id="A0A6I9SB86">
    <property type="interactions" value="863"/>
</dbReference>
<dbReference type="KEGG" id="egu:105059286"/>
<sequence>MPHSPRPDQMDLAASSKRPKLSSSSTAAAGGNQHHILLLREGKEEVEEEEQQNLLPGLPDHLAQLCLALVPPPLLYSVCRSWRRLLYSPSFPPFLALYALLSSSDSDSDSDNDSDIAFYCFDPIAAVWSPLPPPPPHPRLLLHHPSFIARSLPVQSVAAAGHLVLLAASTPALLPALPRPLVFHPASARWRLGPPFPCPRRWCAAGTAAGVVYLASGVGPEYNADVSHSAARWDPRLGPSASAAWEPVAPLRHGGRFSREAVEAVATRGKLCMVNLRGRGAKEGIVYNVRSDRWEDMPPALLAGWTGPAASADDDGSSIYVVDEVRGALRGYDWDGERWRVVVPESEQLKGAVQMAAGGGRVCVVNRGGSAVVVVDVAARPGRMWVVEPPRGKRVVALHVLPRMTRAES</sequence>
<dbReference type="SUPFAM" id="SSF117281">
    <property type="entry name" value="Kelch motif"/>
    <property type="match status" value="1"/>
</dbReference>
<organism evidence="2 3">
    <name type="scientific">Elaeis guineensis var. tenera</name>
    <name type="common">Oil palm</name>
    <dbReference type="NCBI Taxonomy" id="51953"/>
    <lineage>
        <taxon>Eukaryota</taxon>
        <taxon>Viridiplantae</taxon>
        <taxon>Streptophyta</taxon>
        <taxon>Embryophyta</taxon>
        <taxon>Tracheophyta</taxon>
        <taxon>Spermatophyta</taxon>
        <taxon>Magnoliopsida</taxon>
        <taxon>Liliopsida</taxon>
        <taxon>Arecaceae</taxon>
        <taxon>Arecoideae</taxon>
        <taxon>Cocoseae</taxon>
        <taxon>Elaeidinae</taxon>
        <taxon>Elaeis</taxon>
    </lineage>
</organism>
<feature type="region of interest" description="Disordered" evidence="1">
    <location>
        <begin position="1"/>
        <end position="30"/>
    </location>
</feature>
<accession>A0A6I9SB86</accession>
<dbReference type="InParanoid" id="A0A6I9SB86"/>
<dbReference type="AlphaFoldDB" id="A0A6I9SB86"/>
<proteinExistence type="predicted"/>
<dbReference type="Gene3D" id="2.120.10.80">
    <property type="entry name" value="Kelch-type beta propeller"/>
    <property type="match status" value="1"/>
</dbReference>
<feature type="compositionally biased region" description="Low complexity" evidence="1">
    <location>
        <begin position="12"/>
        <end position="25"/>
    </location>
</feature>
<keyword evidence="2" id="KW-1185">Reference proteome</keyword>
<dbReference type="PANTHER" id="PTHR47590">
    <property type="entry name" value="F-BOX/KELCH-REPEAT PROTEIN SKIP25"/>
    <property type="match status" value="1"/>
</dbReference>
<name>A0A6I9SB86_ELAGV</name>
<evidence type="ECO:0000313" key="3">
    <source>
        <dbReference type="RefSeq" id="XP_010940830.1"/>
    </source>
</evidence>
<dbReference type="PANTHER" id="PTHR47590:SF7">
    <property type="entry name" value="OS06G0711700 PROTEIN"/>
    <property type="match status" value="1"/>
</dbReference>
<reference evidence="3" key="1">
    <citation type="submission" date="2025-08" db="UniProtKB">
        <authorList>
            <consortium name="RefSeq"/>
        </authorList>
    </citation>
    <scope>IDENTIFICATION</scope>
</reference>
<gene>
    <name evidence="3" type="primary">LOC105059286</name>
</gene>
<dbReference type="GeneID" id="105059286"/>
<protein>
    <submittedName>
        <fullName evidence="3">F-box/kelch-repeat protein SKIP25</fullName>
    </submittedName>
</protein>
<evidence type="ECO:0000313" key="2">
    <source>
        <dbReference type="Proteomes" id="UP000504607"/>
    </source>
</evidence>